<dbReference type="AlphaFoldDB" id="A0A9Q9FH24"/>
<keyword evidence="3" id="KW-1185">Reference proteome</keyword>
<dbReference type="EMBL" id="CP071250">
    <property type="protein sequence ID" value="UUF08920.1"/>
    <property type="molecule type" value="Genomic_DNA"/>
</dbReference>
<evidence type="ECO:0000313" key="4">
    <source>
        <dbReference type="Proteomes" id="UP001058072"/>
    </source>
</evidence>
<proteinExistence type="predicted"/>
<name>A0A9Q9FH24_9FIRM</name>
<evidence type="ECO:0000313" key="1">
    <source>
        <dbReference type="EMBL" id="UUF05623.1"/>
    </source>
</evidence>
<dbReference type="RefSeq" id="WP_055243271.1">
    <property type="nucleotide sequence ID" value="NZ_CP071249.1"/>
</dbReference>
<evidence type="ECO:0000313" key="3">
    <source>
        <dbReference type="Proteomes" id="UP001058016"/>
    </source>
</evidence>
<reference evidence="2 3" key="1">
    <citation type="submission" date="2021-03" db="EMBL/GenBank/DDBJ databases">
        <title>Comparative Genomics and Metabolomics in the genus Turicibacter.</title>
        <authorList>
            <person name="Maki J."/>
            <person name="Looft T."/>
        </authorList>
    </citation>
    <scope>NUCLEOTIDE SEQUENCE</scope>
    <source>
        <strain evidence="2">ISU324</strain>
        <strain evidence="1 3">MMM721</strain>
    </source>
</reference>
<gene>
    <name evidence="1" type="ORF">J0J69_11245</name>
    <name evidence="2" type="ORF">J0J70_02620</name>
</gene>
<accession>A0A9Q9FH24</accession>
<sequence length="87" mass="10254">MDQHYLVMFLREGSYIESNVELLELDRSTIAEVVDRLIDYHNSDELEDELRSCGTNIRAIIRVYLNHVGDYGYEDFYHLELVTPKSL</sequence>
<dbReference type="Proteomes" id="UP001058016">
    <property type="component" value="Chromosome"/>
</dbReference>
<protein>
    <submittedName>
        <fullName evidence="2">Uncharacterized protein</fullName>
    </submittedName>
</protein>
<organism evidence="2 4">
    <name type="scientific">Turicibacter bilis</name>
    <dbReference type="NCBI Taxonomy" id="2735723"/>
    <lineage>
        <taxon>Bacteria</taxon>
        <taxon>Bacillati</taxon>
        <taxon>Bacillota</taxon>
        <taxon>Erysipelotrichia</taxon>
        <taxon>Erysipelotrichales</taxon>
        <taxon>Turicibacteraceae</taxon>
        <taxon>Turicibacter</taxon>
    </lineage>
</organism>
<dbReference type="EMBL" id="CP071249">
    <property type="protein sequence ID" value="UUF05623.1"/>
    <property type="molecule type" value="Genomic_DNA"/>
</dbReference>
<dbReference type="Proteomes" id="UP001058072">
    <property type="component" value="Chromosome"/>
</dbReference>
<evidence type="ECO:0000313" key="2">
    <source>
        <dbReference type="EMBL" id="UUF08920.1"/>
    </source>
</evidence>